<reference evidence="3" key="1">
    <citation type="submission" date="2015-01" db="EMBL/GenBank/DDBJ databases">
        <authorList>
            <person name="Aksoy S."/>
            <person name="Warren W."/>
            <person name="Wilson R.K."/>
        </authorList>
    </citation>
    <scope>NUCLEOTIDE SEQUENCE [LARGE SCALE GENOMIC DNA]</scope>
    <source>
        <strain evidence="3">IAEA</strain>
    </source>
</reference>
<sequence length="128" mass="14193">MYTEQSTVVLHTTPNACCCYFPAAVTLVVFVFHTSHSVKLRLYERDAKCERGEENHTFQIPLWVFSANRLGKHIKAASASIVVNTNLCYLRMAIVPPSPLPSPSPSSSSLHYAITLPCAHHAHLLPHV</sequence>
<dbReference type="VEuPathDB" id="VectorBase:GPPI041317"/>
<protein>
    <submittedName>
        <fullName evidence="2">Uncharacterized protein</fullName>
    </submittedName>
</protein>
<keyword evidence="1" id="KW-0472">Membrane</keyword>
<evidence type="ECO:0000313" key="3">
    <source>
        <dbReference type="Proteomes" id="UP000092460"/>
    </source>
</evidence>
<feature type="transmembrane region" description="Helical" evidence="1">
    <location>
        <begin position="12"/>
        <end position="32"/>
    </location>
</feature>
<keyword evidence="1" id="KW-0812">Transmembrane</keyword>
<proteinExistence type="predicted"/>
<reference evidence="2" key="2">
    <citation type="submission" date="2020-05" db="UniProtKB">
        <authorList>
            <consortium name="EnsemblMetazoa"/>
        </authorList>
    </citation>
    <scope>IDENTIFICATION</scope>
    <source>
        <strain evidence="2">IAEA</strain>
    </source>
</reference>
<name>A0A1B0BV17_9MUSC</name>
<evidence type="ECO:0000313" key="2">
    <source>
        <dbReference type="EnsemblMetazoa" id="GPPI041317-PA"/>
    </source>
</evidence>
<keyword evidence="3" id="KW-1185">Reference proteome</keyword>
<accession>A0A1B0BV17</accession>
<dbReference type="Proteomes" id="UP000092460">
    <property type="component" value="Unassembled WGS sequence"/>
</dbReference>
<organism evidence="2 3">
    <name type="scientific">Glossina palpalis gambiensis</name>
    <dbReference type="NCBI Taxonomy" id="67801"/>
    <lineage>
        <taxon>Eukaryota</taxon>
        <taxon>Metazoa</taxon>
        <taxon>Ecdysozoa</taxon>
        <taxon>Arthropoda</taxon>
        <taxon>Hexapoda</taxon>
        <taxon>Insecta</taxon>
        <taxon>Pterygota</taxon>
        <taxon>Neoptera</taxon>
        <taxon>Endopterygota</taxon>
        <taxon>Diptera</taxon>
        <taxon>Brachycera</taxon>
        <taxon>Muscomorpha</taxon>
        <taxon>Hippoboscoidea</taxon>
        <taxon>Glossinidae</taxon>
        <taxon>Glossina</taxon>
    </lineage>
</organism>
<keyword evidence="1" id="KW-1133">Transmembrane helix</keyword>
<evidence type="ECO:0000256" key="1">
    <source>
        <dbReference type="SAM" id="Phobius"/>
    </source>
</evidence>
<dbReference type="EMBL" id="JXJN01021037">
    <property type="status" value="NOT_ANNOTATED_CDS"/>
    <property type="molecule type" value="Genomic_DNA"/>
</dbReference>
<dbReference type="EnsemblMetazoa" id="GPPI041317-RA">
    <property type="protein sequence ID" value="GPPI041317-PA"/>
    <property type="gene ID" value="GPPI041317"/>
</dbReference>
<dbReference type="AlphaFoldDB" id="A0A1B0BV17"/>